<dbReference type="InterPro" id="IPR007235">
    <property type="entry name" value="Glyco_trans_28_C"/>
</dbReference>
<reference evidence="3" key="1">
    <citation type="journal article" date="2019" name="Int. J. Syst. Evol. Microbiol.">
        <title>The Global Catalogue of Microorganisms (GCM) 10K type strain sequencing project: providing services to taxonomists for standard genome sequencing and annotation.</title>
        <authorList>
            <consortium name="The Broad Institute Genomics Platform"/>
            <consortium name="The Broad Institute Genome Sequencing Center for Infectious Disease"/>
            <person name="Wu L."/>
            <person name="Ma J."/>
        </authorList>
    </citation>
    <scope>NUCLEOTIDE SEQUENCE [LARGE SCALE GENOMIC DNA]</scope>
    <source>
        <strain evidence="3">JCM 17938</strain>
    </source>
</reference>
<sequence>MTGQDKPLVFVTVGTDHHRFDRLMGWMEQWLAANGHVRCVVQHGPADPPVGAECHDFLPHADMQTLFRQATAVVCQGGPGSITESRQAGRLPIVVPRIARLDEVVDDHQVRFSRHVATFGKVALAESAESLHAHLDRALADPAEYAVPDEADETAPAVARFGRLVDELVATPRRRRRPRPDTTG</sequence>
<evidence type="ECO:0000313" key="3">
    <source>
        <dbReference type="Proteomes" id="UP001500212"/>
    </source>
</evidence>
<name>A0ABP8TM50_9ACTN</name>
<feature type="domain" description="Glycosyl transferase family 28 C-terminal" evidence="1">
    <location>
        <begin position="9"/>
        <end position="147"/>
    </location>
</feature>
<evidence type="ECO:0000259" key="1">
    <source>
        <dbReference type="Pfam" id="PF04101"/>
    </source>
</evidence>
<comment type="caution">
    <text evidence="2">The sequence shown here is derived from an EMBL/GenBank/DDBJ whole genome shotgun (WGS) entry which is preliminary data.</text>
</comment>
<dbReference type="SUPFAM" id="SSF53756">
    <property type="entry name" value="UDP-Glycosyltransferase/glycogen phosphorylase"/>
    <property type="match status" value="1"/>
</dbReference>
<dbReference type="Proteomes" id="UP001500212">
    <property type="component" value="Unassembled WGS sequence"/>
</dbReference>
<organism evidence="2 3">
    <name type="scientific">Actinoallomurus liliacearum</name>
    <dbReference type="NCBI Taxonomy" id="1080073"/>
    <lineage>
        <taxon>Bacteria</taxon>
        <taxon>Bacillati</taxon>
        <taxon>Actinomycetota</taxon>
        <taxon>Actinomycetes</taxon>
        <taxon>Streptosporangiales</taxon>
        <taxon>Thermomonosporaceae</taxon>
        <taxon>Actinoallomurus</taxon>
    </lineage>
</organism>
<dbReference type="Gene3D" id="3.40.50.2000">
    <property type="entry name" value="Glycogen Phosphorylase B"/>
    <property type="match status" value="1"/>
</dbReference>
<proteinExistence type="predicted"/>
<dbReference type="EMBL" id="BAABHJ010000008">
    <property type="protein sequence ID" value="GAA4608648.1"/>
    <property type="molecule type" value="Genomic_DNA"/>
</dbReference>
<gene>
    <name evidence="2" type="ORF">GCM10023195_34090</name>
</gene>
<dbReference type="RefSeq" id="WP_345354571.1">
    <property type="nucleotide sequence ID" value="NZ_BAABHJ010000008.1"/>
</dbReference>
<accession>A0ABP8TM50</accession>
<dbReference type="Pfam" id="PF04101">
    <property type="entry name" value="Glyco_tran_28_C"/>
    <property type="match status" value="1"/>
</dbReference>
<keyword evidence="3" id="KW-1185">Reference proteome</keyword>
<protein>
    <recommendedName>
        <fullName evidence="1">Glycosyl transferase family 28 C-terminal domain-containing protein</fullName>
    </recommendedName>
</protein>
<evidence type="ECO:0000313" key="2">
    <source>
        <dbReference type="EMBL" id="GAA4608648.1"/>
    </source>
</evidence>